<feature type="transmembrane region" description="Helical" evidence="9">
    <location>
        <begin position="405"/>
        <end position="424"/>
    </location>
</feature>
<proteinExistence type="inferred from homology"/>
<dbReference type="GO" id="GO:0005794">
    <property type="term" value="C:Golgi apparatus"/>
    <property type="evidence" value="ECO:0007669"/>
    <property type="project" value="UniProtKB-ARBA"/>
</dbReference>
<feature type="transmembrane region" description="Helical" evidence="9">
    <location>
        <begin position="693"/>
        <end position="715"/>
    </location>
</feature>
<dbReference type="AlphaFoldDB" id="A0A0C9VSP3"/>
<feature type="transmembrane region" description="Helical" evidence="9">
    <location>
        <begin position="552"/>
        <end position="575"/>
    </location>
</feature>
<dbReference type="Proteomes" id="UP000054279">
    <property type="component" value="Unassembled WGS sequence"/>
</dbReference>
<reference evidence="12 13" key="1">
    <citation type="submission" date="2014-06" db="EMBL/GenBank/DDBJ databases">
        <title>Evolutionary Origins and Diversification of the Mycorrhizal Mutualists.</title>
        <authorList>
            <consortium name="DOE Joint Genome Institute"/>
            <consortium name="Mycorrhizal Genomics Consortium"/>
            <person name="Kohler A."/>
            <person name="Kuo A."/>
            <person name="Nagy L.G."/>
            <person name="Floudas D."/>
            <person name="Copeland A."/>
            <person name="Barry K.W."/>
            <person name="Cichocki N."/>
            <person name="Veneault-Fourrey C."/>
            <person name="LaButti K."/>
            <person name="Lindquist E.A."/>
            <person name="Lipzen A."/>
            <person name="Lundell T."/>
            <person name="Morin E."/>
            <person name="Murat C."/>
            <person name="Riley R."/>
            <person name="Ohm R."/>
            <person name="Sun H."/>
            <person name="Tunlid A."/>
            <person name="Henrissat B."/>
            <person name="Grigoriev I.V."/>
            <person name="Hibbett D.S."/>
            <person name="Martin F."/>
        </authorList>
    </citation>
    <scope>NUCLEOTIDE SEQUENCE [LARGE SCALE GENOMIC DNA]</scope>
    <source>
        <strain evidence="12 13">SS14</strain>
    </source>
</reference>
<feature type="transmembrane region" description="Helical" evidence="9">
    <location>
        <begin position="522"/>
        <end position="540"/>
    </location>
</feature>
<evidence type="ECO:0000256" key="6">
    <source>
        <dbReference type="ARBA" id="ARBA00023136"/>
    </source>
</evidence>
<evidence type="ECO:0000313" key="13">
    <source>
        <dbReference type="Proteomes" id="UP000054279"/>
    </source>
</evidence>
<feature type="domain" description="Cas1p 10 TM acyl transferase" evidence="10">
    <location>
        <begin position="323"/>
        <end position="771"/>
    </location>
</feature>
<keyword evidence="3" id="KW-0808">Transferase</keyword>
<evidence type="ECO:0000256" key="3">
    <source>
        <dbReference type="ARBA" id="ARBA00022679"/>
    </source>
</evidence>
<feature type="region of interest" description="Disordered" evidence="8">
    <location>
        <begin position="773"/>
        <end position="813"/>
    </location>
</feature>
<evidence type="ECO:0008006" key="14">
    <source>
        <dbReference type="Google" id="ProtNLM"/>
    </source>
</evidence>
<feature type="transmembrane region" description="Helical" evidence="9">
    <location>
        <begin position="595"/>
        <end position="617"/>
    </location>
</feature>
<keyword evidence="6 9" id="KW-0472">Membrane</keyword>
<dbReference type="PANTHER" id="PTHR13533">
    <property type="entry name" value="N-ACETYLNEURAMINATE 9-O-ACETYLTRANSFERASE"/>
    <property type="match status" value="1"/>
</dbReference>
<dbReference type="InterPro" id="IPR057106">
    <property type="entry name" value="NXPE4_C"/>
</dbReference>
<feature type="transmembrane region" description="Helical" evidence="9">
    <location>
        <begin position="376"/>
        <end position="393"/>
    </location>
</feature>
<feature type="transmembrane region" description="Helical" evidence="9">
    <location>
        <begin position="469"/>
        <end position="487"/>
    </location>
</feature>
<protein>
    <recommendedName>
        <fullName evidence="14">Cas1p 10 TM acyl transferase domain-containing protein</fullName>
    </recommendedName>
</protein>
<dbReference type="GO" id="GO:0016020">
    <property type="term" value="C:membrane"/>
    <property type="evidence" value="ECO:0007669"/>
    <property type="project" value="UniProtKB-SubCell"/>
</dbReference>
<dbReference type="EMBL" id="KN837111">
    <property type="protein sequence ID" value="KIJ45522.1"/>
    <property type="molecule type" value="Genomic_DNA"/>
</dbReference>
<feature type="compositionally biased region" description="Low complexity" evidence="8">
    <location>
        <begin position="773"/>
        <end position="782"/>
    </location>
</feature>
<evidence type="ECO:0000256" key="1">
    <source>
        <dbReference type="ARBA" id="ARBA00004141"/>
    </source>
</evidence>
<accession>A0A0C9VSP3</accession>
<dbReference type="GO" id="GO:0005975">
    <property type="term" value="P:carbohydrate metabolic process"/>
    <property type="evidence" value="ECO:0007669"/>
    <property type="project" value="UniProtKB-ARBA"/>
</dbReference>
<evidence type="ECO:0000256" key="4">
    <source>
        <dbReference type="ARBA" id="ARBA00022692"/>
    </source>
</evidence>
<name>A0A0C9VSP3_SPHS4</name>
<keyword evidence="7" id="KW-0325">Glycoprotein</keyword>
<keyword evidence="5 9" id="KW-1133">Transmembrane helix</keyword>
<sequence length="871" mass="99348">MAPSKRFSWSFDPLLPHWMAAGAVAVTLLAGLFRYVFIDWSDPLRCNALLQEGQWLDDKFSNWQPEGCMLNNYNEKDISTCLASRRVVFVGDSVTRQLFFAVAHAADKELPSQPPSNEQKHSDYNLTSKYNTEFSFIWDPYLNTTRTQDLLRLTDVASMTVSSTSTVSTPAMLVIGSGLWYLRYGGPDGLPRWEGAMEDALEKVMAHGDSLADTVVFLPVESIVSSKLTPERAETMRMTDIDAMNSDLRHRIHPPPTGYLPPPLQVLRTDTQTPHTAFPEAFLAMLDPSESIDGLHYSDKITKAQANILFNYRCNEVLPKKFPLDKTCCRSYPSPTFYQILLIGILISWGFIAKYYAAELARMPKLHAFFPAEDHIMPLSIFGFTVFLMYIADRTPIWDKEQKQFDAWIFGGWMLFTLAIGLFTTKRGDKDLGFLNREQTDEWKGWMQIAILIYHYYGASKISGIYNPIRVLVAAYLFMTGYGHATFYMKKADFGFKRIAQVMVRLNLLPIALAYVMDTDYISYYFSPLVSMWFMIIYFTMAIGKNYNENTVFVVFKIFFSMAAVTLFFSYDWILEEVFLWLDRLCSIHWSAKEWAFRAKLDLWIVYAGMLTALLYMKFREARLIEHPYWPMVYKVSLVLSGAIMLWYFGFELSQPSKFAYNAWHPYVSFLPIGAFVILRNANPVLRSASSRVFAFIGTCSLETFIIQFHFWLAADTKGILLVIPGTKWRPINLIVSSVMFIWVSHKMAKATGDLTNWICGASKKTLPTTVTTATTSRVPQTASRAASQPEEIPLTEPGKNEEQTEDGGTIPHSQRWVDRLADGNRSPARPGFRIFADEGSSWSSNWTPSLAVKITIGGVIMWLLNITWPH</sequence>
<feature type="transmembrane region" description="Helical" evidence="9">
    <location>
        <begin position="336"/>
        <end position="356"/>
    </location>
</feature>
<keyword evidence="4 9" id="KW-0812">Transmembrane</keyword>
<evidence type="ECO:0000259" key="10">
    <source>
        <dbReference type="Pfam" id="PF07779"/>
    </source>
</evidence>
<comment type="similarity">
    <text evidence="2">Belongs to the PC-esterase family. CASD1 subfamily.</text>
</comment>
<feature type="transmembrane region" description="Helical" evidence="9">
    <location>
        <begin position="629"/>
        <end position="651"/>
    </location>
</feature>
<feature type="transmembrane region" description="Helical" evidence="9">
    <location>
        <begin position="15"/>
        <end position="37"/>
    </location>
</feature>
<gene>
    <name evidence="12" type="ORF">M422DRAFT_206754</name>
</gene>
<dbReference type="InterPro" id="IPR012419">
    <property type="entry name" value="Cas1_AcylTrans_dom"/>
</dbReference>
<feature type="domain" description="NXPE C-terminal" evidence="11">
    <location>
        <begin position="63"/>
        <end position="158"/>
    </location>
</feature>
<evidence type="ECO:0000256" key="9">
    <source>
        <dbReference type="SAM" id="Phobius"/>
    </source>
</evidence>
<dbReference type="OrthoDB" id="1932925at2759"/>
<feature type="transmembrane region" description="Helical" evidence="9">
    <location>
        <begin position="663"/>
        <end position="681"/>
    </location>
</feature>
<evidence type="ECO:0000256" key="2">
    <source>
        <dbReference type="ARBA" id="ARBA00010666"/>
    </source>
</evidence>
<dbReference type="HOGENOM" id="CLU_008003_0_1_1"/>
<evidence type="ECO:0000256" key="5">
    <source>
        <dbReference type="ARBA" id="ARBA00022989"/>
    </source>
</evidence>
<evidence type="ECO:0000256" key="7">
    <source>
        <dbReference type="ARBA" id="ARBA00023180"/>
    </source>
</evidence>
<dbReference type="GO" id="GO:0016740">
    <property type="term" value="F:transferase activity"/>
    <property type="evidence" value="ECO:0007669"/>
    <property type="project" value="UniProtKB-KW"/>
</dbReference>
<dbReference type="PANTHER" id="PTHR13533:SF1">
    <property type="entry name" value="N-ACETYLNEURAMINATE 9-O-ACETYLTRANSFERASE"/>
    <property type="match status" value="1"/>
</dbReference>
<dbReference type="Pfam" id="PF07779">
    <property type="entry name" value="Cas1_AcylT"/>
    <property type="match status" value="1"/>
</dbReference>
<evidence type="ECO:0000256" key="8">
    <source>
        <dbReference type="SAM" id="MobiDB-lite"/>
    </source>
</evidence>
<keyword evidence="13" id="KW-1185">Reference proteome</keyword>
<comment type="subcellular location">
    <subcellularLocation>
        <location evidence="1">Membrane</location>
        <topology evidence="1">Multi-pass membrane protein</topology>
    </subcellularLocation>
</comment>
<evidence type="ECO:0000313" key="12">
    <source>
        <dbReference type="EMBL" id="KIJ45522.1"/>
    </source>
</evidence>
<dbReference type="Pfam" id="PF24536">
    <property type="entry name" value="NXPE4_C"/>
    <property type="match status" value="1"/>
</dbReference>
<evidence type="ECO:0000259" key="11">
    <source>
        <dbReference type="Pfam" id="PF24536"/>
    </source>
</evidence>
<organism evidence="12 13">
    <name type="scientific">Sphaerobolus stellatus (strain SS14)</name>
    <dbReference type="NCBI Taxonomy" id="990650"/>
    <lineage>
        <taxon>Eukaryota</taxon>
        <taxon>Fungi</taxon>
        <taxon>Dikarya</taxon>
        <taxon>Basidiomycota</taxon>
        <taxon>Agaricomycotina</taxon>
        <taxon>Agaricomycetes</taxon>
        <taxon>Phallomycetidae</taxon>
        <taxon>Geastrales</taxon>
        <taxon>Sphaerobolaceae</taxon>
        <taxon>Sphaerobolus</taxon>
    </lineage>
</organism>